<protein>
    <submittedName>
        <fullName evidence="2">Uncharacterized protein</fullName>
    </submittedName>
</protein>
<evidence type="ECO:0000313" key="3">
    <source>
        <dbReference type="Proteomes" id="UP001519460"/>
    </source>
</evidence>
<feature type="compositionally biased region" description="Basic and acidic residues" evidence="1">
    <location>
        <begin position="190"/>
        <end position="233"/>
    </location>
</feature>
<comment type="caution">
    <text evidence="2">The sequence shown here is derived from an EMBL/GenBank/DDBJ whole genome shotgun (WGS) entry which is preliminary data.</text>
</comment>
<feature type="compositionally biased region" description="Basic and acidic residues" evidence="1">
    <location>
        <begin position="513"/>
        <end position="534"/>
    </location>
</feature>
<feature type="compositionally biased region" description="Low complexity" evidence="1">
    <location>
        <begin position="696"/>
        <end position="713"/>
    </location>
</feature>
<feature type="region of interest" description="Disordered" evidence="1">
    <location>
        <begin position="431"/>
        <end position="713"/>
    </location>
</feature>
<keyword evidence="3" id="KW-1185">Reference proteome</keyword>
<feature type="compositionally biased region" description="Basic and acidic residues" evidence="1">
    <location>
        <begin position="252"/>
        <end position="283"/>
    </location>
</feature>
<evidence type="ECO:0000313" key="2">
    <source>
        <dbReference type="EMBL" id="KAK7485135.1"/>
    </source>
</evidence>
<dbReference type="EMBL" id="JACVVK020000198">
    <property type="protein sequence ID" value="KAK7485135.1"/>
    <property type="molecule type" value="Genomic_DNA"/>
</dbReference>
<gene>
    <name evidence="2" type="ORF">BaRGS_00023545</name>
</gene>
<feature type="compositionally biased region" description="Basic and acidic residues" evidence="1">
    <location>
        <begin position="459"/>
        <end position="479"/>
    </location>
</feature>
<reference evidence="2 3" key="1">
    <citation type="journal article" date="2023" name="Sci. Data">
        <title>Genome assembly of the Korean intertidal mud-creeper Batillaria attramentaria.</title>
        <authorList>
            <person name="Patra A.K."/>
            <person name="Ho P.T."/>
            <person name="Jun S."/>
            <person name="Lee S.J."/>
            <person name="Kim Y."/>
            <person name="Won Y.J."/>
        </authorList>
    </citation>
    <scope>NUCLEOTIDE SEQUENCE [LARGE SCALE GENOMIC DNA]</scope>
    <source>
        <strain evidence="2">Wonlab-2016</strain>
    </source>
</reference>
<feature type="compositionally biased region" description="Basic and acidic residues" evidence="1">
    <location>
        <begin position="168"/>
        <end position="183"/>
    </location>
</feature>
<evidence type="ECO:0000256" key="1">
    <source>
        <dbReference type="SAM" id="MobiDB-lite"/>
    </source>
</evidence>
<feature type="compositionally biased region" description="Polar residues" evidence="1">
    <location>
        <begin position="1"/>
        <end position="11"/>
    </location>
</feature>
<proteinExistence type="predicted"/>
<feature type="compositionally biased region" description="Low complexity" evidence="1">
    <location>
        <begin position="445"/>
        <end position="458"/>
    </location>
</feature>
<feature type="region of interest" description="Disordered" evidence="1">
    <location>
        <begin position="1"/>
        <end position="29"/>
    </location>
</feature>
<feature type="compositionally biased region" description="Basic and acidic residues" evidence="1">
    <location>
        <begin position="138"/>
        <end position="155"/>
    </location>
</feature>
<feature type="compositionally biased region" description="Basic and acidic residues" evidence="1">
    <location>
        <begin position="560"/>
        <end position="612"/>
    </location>
</feature>
<sequence length="713" mass="84196">MGNDNAKQAAQEQVKRAQAEANAKGAQEGRQIMENCYADLKRQAEAAQQAQGESQEWMKSTMDSFLASQSDIKEQYNSLMKDMAEREERNAEQLRNAERRHQKHMEMVQEDKERDRERLEEFRREALVDKERQMERMQKYNEASLRREKEHHEGQLNRLEQNFSRQVDIMKEEKDKTERRYEGEVQNLRGEMDKERSRMEKTLSDREKAMQDERERTERDMKAKEQRMDKNREEVKEMLEKNLKETVNTLTGERERSEKKNEERVQSMKEEAERERTEHKEQEELLRNEKIKSDESYERRIEAQTQQNKDFMDKVFKHNDAQMQLTWETHMRDKQLATNAFTDVVRGLLDDKVKDRESTERREQRMLEWINDRDKRHDNMIGAFMERDAMRDRQLQYQSQPQMIGHHEYPRDYPGEYSRGGYRALPEPRFPALTGGPHGTDPRGRSFGMSSGYGFSSRFPEHDTYDRSGVRSYDQEYMRRQGPYGPERRPGADVYQQGHQTYGQQPYPPTDPYYKEDRRVTRDTEFNRRSETDIHVPGTPATMPYGSQPSSYFYDQGPMRPRESGYPPRREDPYEAGKAHQEPYDFRRATEYRSYDDQGHGSQGEYRRETEFRPAPGNNYDRLPQDSRGYRQPTFGRSDGELSPGSCSDRGAPTGNPAVYDRSMPPEALQEYRPSADYQAFLEESGQGGANSLNRSSMPPSGPQSQQSYQKQE</sequence>
<organism evidence="2 3">
    <name type="scientific">Batillaria attramentaria</name>
    <dbReference type="NCBI Taxonomy" id="370345"/>
    <lineage>
        <taxon>Eukaryota</taxon>
        <taxon>Metazoa</taxon>
        <taxon>Spiralia</taxon>
        <taxon>Lophotrochozoa</taxon>
        <taxon>Mollusca</taxon>
        <taxon>Gastropoda</taxon>
        <taxon>Caenogastropoda</taxon>
        <taxon>Sorbeoconcha</taxon>
        <taxon>Cerithioidea</taxon>
        <taxon>Batillariidae</taxon>
        <taxon>Batillaria</taxon>
    </lineage>
</organism>
<feature type="region of interest" description="Disordered" evidence="1">
    <location>
        <begin position="138"/>
        <end position="233"/>
    </location>
</feature>
<feature type="region of interest" description="Disordered" evidence="1">
    <location>
        <begin position="249"/>
        <end position="283"/>
    </location>
</feature>
<accession>A0ABD0KDV6</accession>
<dbReference type="AlphaFoldDB" id="A0ABD0KDV6"/>
<feature type="region of interest" description="Disordered" evidence="1">
    <location>
        <begin position="85"/>
        <end position="118"/>
    </location>
</feature>
<name>A0ABD0KDV6_9CAEN</name>
<dbReference type="Proteomes" id="UP001519460">
    <property type="component" value="Unassembled WGS sequence"/>
</dbReference>